<dbReference type="GO" id="GO:0016853">
    <property type="term" value="F:isomerase activity"/>
    <property type="evidence" value="ECO:0007669"/>
    <property type="project" value="UniProtKB-KW"/>
</dbReference>
<dbReference type="Gene3D" id="1.10.1200.90">
    <property type="entry name" value="DsbA-like domain"/>
    <property type="match status" value="1"/>
</dbReference>
<protein>
    <submittedName>
        <fullName evidence="2">Protein-disulfide isomerase</fullName>
    </submittedName>
</protein>
<reference evidence="2 3" key="1">
    <citation type="submission" date="2017-02" db="EMBL/GenBank/DDBJ databases">
        <authorList>
            <person name="Peterson S.W."/>
        </authorList>
    </citation>
    <scope>NUCLEOTIDE SEQUENCE [LARGE SCALE GENOMIC DNA]</scope>
    <source>
        <strain evidence="2 3">42ea</strain>
    </source>
</reference>
<dbReference type="InterPro" id="IPR012336">
    <property type="entry name" value="Thioredoxin-like_fold"/>
</dbReference>
<evidence type="ECO:0000259" key="1">
    <source>
        <dbReference type="Pfam" id="PF13462"/>
    </source>
</evidence>
<dbReference type="EMBL" id="FUKW01000059">
    <property type="protein sequence ID" value="SJN26357.1"/>
    <property type="molecule type" value="Genomic_DNA"/>
</dbReference>
<dbReference type="Pfam" id="PF13462">
    <property type="entry name" value="Thioredoxin_4"/>
    <property type="match status" value="1"/>
</dbReference>
<gene>
    <name evidence="2" type="ORF">FM115_03680</name>
</gene>
<dbReference type="InterPro" id="IPR036249">
    <property type="entry name" value="Thioredoxin-like_sf"/>
</dbReference>
<evidence type="ECO:0000313" key="2">
    <source>
        <dbReference type="EMBL" id="SJN26357.1"/>
    </source>
</evidence>
<name>A0A1R4J2S3_9LACT</name>
<organism evidence="2 3">
    <name type="scientific">Marinilactibacillus psychrotolerans 42ea</name>
    <dbReference type="NCBI Taxonomy" id="1255609"/>
    <lineage>
        <taxon>Bacteria</taxon>
        <taxon>Bacillati</taxon>
        <taxon>Bacillota</taxon>
        <taxon>Bacilli</taxon>
        <taxon>Lactobacillales</taxon>
        <taxon>Carnobacteriaceae</taxon>
        <taxon>Marinilactibacillus</taxon>
    </lineage>
</organism>
<keyword evidence="2" id="KW-0413">Isomerase</keyword>
<evidence type="ECO:0000313" key="3">
    <source>
        <dbReference type="Proteomes" id="UP000195611"/>
    </source>
</evidence>
<dbReference type="Gene3D" id="3.40.30.10">
    <property type="entry name" value="Glutaredoxin"/>
    <property type="match status" value="1"/>
</dbReference>
<dbReference type="SUPFAM" id="SSF52833">
    <property type="entry name" value="Thioredoxin-like"/>
    <property type="match status" value="1"/>
</dbReference>
<dbReference type="AlphaFoldDB" id="A0A1R4J2S3"/>
<dbReference type="CDD" id="cd02972">
    <property type="entry name" value="DsbA_family"/>
    <property type="match status" value="1"/>
</dbReference>
<feature type="domain" description="Thioredoxin-like fold" evidence="1">
    <location>
        <begin position="14"/>
        <end position="172"/>
    </location>
</feature>
<dbReference type="Proteomes" id="UP000195611">
    <property type="component" value="Unassembled WGS sequence"/>
</dbReference>
<accession>A0A1R4J2S3</accession>
<sequence length="186" mass="21277">MLDVSSINPSEVTTEGGIHLGKGSAPVKIVEFLNLKCPFCRQWWKNATPLLDSYVEEGKVERIIKLFDKEKPSLRKGNVIHRYLDYNNADKTKEDLSYFLEHQTEWGSLKEPEVAEYAVSKRNLHVQENLADAEMIIAEAEKANVQLVPTVFIDNHIFDEHISNEELKEIIETRLNRSSSNSLHGN</sequence>
<proteinExistence type="predicted"/>